<gene>
    <name evidence="2" type="ORF">GGR21_002088</name>
</gene>
<evidence type="ECO:0000313" key="2">
    <source>
        <dbReference type="EMBL" id="MBB4036187.1"/>
    </source>
</evidence>
<evidence type="ECO:0000256" key="1">
    <source>
        <dbReference type="SAM" id="SignalP"/>
    </source>
</evidence>
<keyword evidence="1" id="KW-0732">Signal</keyword>
<feature type="signal peptide" evidence="1">
    <location>
        <begin position="1"/>
        <end position="19"/>
    </location>
</feature>
<protein>
    <recommendedName>
        <fullName evidence="4">Outer membrane lipoprotein-sorting protein</fullName>
    </recommendedName>
</protein>
<sequence length="253" mass="29429">MKKQVFVLAILLFSHLCLVAQSLIRDDNSLKEDSIISDYLRKAGNQSVIYSGKMASSILLNRAIPYLKPRSEEKNATDPSYFIKGEKTSYTTGQLFFDDIVYPDITMRLDLMNNELVVLAPDKTGMIVLDPLRLKYADLFGYRLFFLIPDRSNKLPTEGYYMQFYGGKYSLYKRYTYPSFVASIQNVKQTITYYIYVDGKFHKINNKGSLLKVLKTNKEELEQFIKDNKLNFSKDKDESFALVVQYYEKLNEE</sequence>
<reference evidence="2 3" key="1">
    <citation type="submission" date="2020-08" db="EMBL/GenBank/DDBJ databases">
        <title>Genomic Encyclopedia of Type Strains, Phase IV (KMG-IV): sequencing the most valuable type-strain genomes for metagenomic binning, comparative biology and taxonomic classification.</title>
        <authorList>
            <person name="Goeker M."/>
        </authorList>
    </citation>
    <scope>NUCLEOTIDE SEQUENCE [LARGE SCALE GENOMIC DNA]</scope>
    <source>
        <strain evidence="2 3">DSM 104969</strain>
    </source>
</reference>
<name>A0A840CJH1_9BACT</name>
<evidence type="ECO:0008006" key="4">
    <source>
        <dbReference type="Google" id="ProtNLM"/>
    </source>
</evidence>
<proteinExistence type="predicted"/>
<organism evidence="2 3">
    <name type="scientific">Dysgonomonas hofstadii</name>
    <dbReference type="NCBI Taxonomy" id="637886"/>
    <lineage>
        <taxon>Bacteria</taxon>
        <taxon>Pseudomonadati</taxon>
        <taxon>Bacteroidota</taxon>
        <taxon>Bacteroidia</taxon>
        <taxon>Bacteroidales</taxon>
        <taxon>Dysgonomonadaceae</taxon>
        <taxon>Dysgonomonas</taxon>
    </lineage>
</organism>
<feature type="chain" id="PRO_5032735404" description="Outer membrane lipoprotein-sorting protein" evidence="1">
    <location>
        <begin position="20"/>
        <end position="253"/>
    </location>
</feature>
<evidence type="ECO:0000313" key="3">
    <source>
        <dbReference type="Proteomes" id="UP000555103"/>
    </source>
</evidence>
<keyword evidence="3" id="KW-1185">Reference proteome</keyword>
<comment type="caution">
    <text evidence="2">The sequence shown here is derived from an EMBL/GenBank/DDBJ whole genome shotgun (WGS) entry which is preliminary data.</text>
</comment>
<dbReference type="EMBL" id="JACIEP010000006">
    <property type="protein sequence ID" value="MBB4036187.1"/>
    <property type="molecule type" value="Genomic_DNA"/>
</dbReference>
<dbReference type="RefSeq" id="WP_183307092.1">
    <property type="nucleotide sequence ID" value="NZ_JACIEP010000006.1"/>
</dbReference>
<dbReference type="AlphaFoldDB" id="A0A840CJH1"/>
<accession>A0A840CJH1</accession>
<dbReference type="Proteomes" id="UP000555103">
    <property type="component" value="Unassembled WGS sequence"/>
</dbReference>